<dbReference type="RefSeq" id="WP_107350883.1">
    <property type="nucleotide sequence ID" value="NZ_PYMH01000013.1"/>
</dbReference>
<protein>
    <submittedName>
        <fullName evidence="2">Uncharacterized protein</fullName>
    </submittedName>
</protein>
<dbReference type="Proteomes" id="UP000241222">
    <property type="component" value="Unassembled WGS sequence"/>
</dbReference>
<sequence length="75" mass="8356">MKNVNHLVKQWAAKSLELFGNTLNKHKDTTKYVLLKFGEGAWTAALVGLFFEEPVINALLLLVVGVTCTLLSRKI</sequence>
<keyword evidence="3" id="KW-1185">Reference proteome</keyword>
<keyword evidence="1" id="KW-1133">Transmembrane helix</keyword>
<dbReference type="AlphaFoldDB" id="A0A2T3ITT1"/>
<name>A0A2T3ITT1_9GAMM</name>
<feature type="transmembrane region" description="Helical" evidence="1">
    <location>
        <begin position="55"/>
        <end position="72"/>
    </location>
</feature>
<comment type="caution">
    <text evidence="2">The sequence shown here is derived from an EMBL/GenBank/DDBJ whole genome shotgun (WGS) entry which is preliminary data.</text>
</comment>
<evidence type="ECO:0000256" key="1">
    <source>
        <dbReference type="SAM" id="Phobius"/>
    </source>
</evidence>
<evidence type="ECO:0000313" key="3">
    <source>
        <dbReference type="Proteomes" id="UP000241222"/>
    </source>
</evidence>
<reference evidence="2 3" key="1">
    <citation type="submission" date="2018-03" db="EMBL/GenBank/DDBJ databases">
        <title>Whole genome sequencing of Histamine producing bacteria.</title>
        <authorList>
            <person name="Butler K."/>
        </authorList>
    </citation>
    <scope>NUCLEOTIDE SEQUENCE [LARGE SCALE GENOMIC DNA]</scope>
    <source>
        <strain evidence="2 3">JCM 13586</strain>
    </source>
</reference>
<proteinExistence type="predicted"/>
<gene>
    <name evidence="2" type="ORF">C9I99_21450</name>
</gene>
<keyword evidence="1" id="KW-0812">Transmembrane</keyword>
<evidence type="ECO:0000313" key="2">
    <source>
        <dbReference type="EMBL" id="PSU31752.1"/>
    </source>
</evidence>
<dbReference type="EMBL" id="PYMH01000013">
    <property type="protein sequence ID" value="PSU31752.1"/>
    <property type="molecule type" value="Genomic_DNA"/>
</dbReference>
<organism evidence="2 3">
    <name type="scientific">Photobacterium lutimaris</name>
    <dbReference type="NCBI Taxonomy" id="388278"/>
    <lineage>
        <taxon>Bacteria</taxon>
        <taxon>Pseudomonadati</taxon>
        <taxon>Pseudomonadota</taxon>
        <taxon>Gammaproteobacteria</taxon>
        <taxon>Vibrionales</taxon>
        <taxon>Vibrionaceae</taxon>
        <taxon>Photobacterium</taxon>
    </lineage>
</organism>
<keyword evidence="1" id="KW-0472">Membrane</keyword>
<accession>A0A2T3ITT1</accession>